<keyword evidence="1" id="KW-1133">Transmembrane helix</keyword>
<name>A0ABY5ESW4_9HYPH</name>
<dbReference type="RefSeq" id="WP_254770094.1">
    <property type="nucleotide sequence ID" value="NZ_CP101114.1"/>
</dbReference>
<dbReference type="Proteomes" id="UP001059475">
    <property type="component" value="Chromosome"/>
</dbReference>
<proteinExistence type="predicted"/>
<organism evidence="2 3">
    <name type="scientific">Bartonella harrusi</name>
    <dbReference type="NCBI Taxonomy" id="2961895"/>
    <lineage>
        <taxon>Bacteria</taxon>
        <taxon>Pseudomonadati</taxon>
        <taxon>Pseudomonadota</taxon>
        <taxon>Alphaproteobacteria</taxon>
        <taxon>Hyphomicrobiales</taxon>
        <taxon>Bartonellaceae</taxon>
        <taxon>Bartonella</taxon>
    </lineage>
</organism>
<gene>
    <name evidence="2" type="ORF">NMK50_08425</name>
</gene>
<sequence length="108" mass="12574">MFEKKTLPSFFEEKWTLSKQDYKRIFYISVVMMTAPFPFFLGLEIVCGFLGLCIVGGGYDFLSFTILQPLAWILGCALVFSPIIWVLHIIVTRKLKKMIQQLEEESQR</sequence>
<keyword evidence="3" id="KW-1185">Reference proteome</keyword>
<keyword evidence="1" id="KW-0812">Transmembrane</keyword>
<protein>
    <submittedName>
        <fullName evidence="2">Uncharacterized protein</fullName>
    </submittedName>
</protein>
<feature type="transmembrane region" description="Helical" evidence="1">
    <location>
        <begin position="70"/>
        <end position="91"/>
    </location>
</feature>
<evidence type="ECO:0000313" key="3">
    <source>
        <dbReference type="Proteomes" id="UP001059475"/>
    </source>
</evidence>
<accession>A0ABY5ESW4</accession>
<keyword evidence="1" id="KW-0472">Membrane</keyword>
<dbReference type="EMBL" id="CP101114">
    <property type="protein sequence ID" value="UTO28185.1"/>
    <property type="molecule type" value="Genomic_DNA"/>
</dbReference>
<evidence type="ECO:0000313" key="2">
    <source>
        <dbReference type="EMBL" id="UTO28185.1"/>
    </source>
</evidence>
<evidence type="ECO:0000256" key="1">
    <source>
        <dbReference type="SAM" id="Phobius"/>
    </source>
</evidence>
<reference evidence="2" key="1">
    <citation type="submission" date="2022-07" db="EMBL/GenBank/DDBJ databases">
        <title>First report of Bartonella spp. in marsupials in Brazil, with a description of Bartonella harrusi sp. nov. and new proposal for taxonomic reclassification of species of the genus Bartonella.</title>
        <authorList>
            <person name="Amaral R.B."/>
        </authorList>
    </citation>
    <scope>NUCLEOTIDE SEQUENCE</scope>
    <source>
        <strain evidence="2">117A</strain>
    </source>
</reference>
<feature type="transmembrane region" description="Helical" evidence="1">
    <location>
        <begin position="25"/>
        <end position="58"/>
    </location>
</feature>